<dbReference type="InterPro" id="IPR001607">
    <property type="entry name" value="Znf_UBP"/>
</dbReference>
<evidence type="ECO:0000256" key="2">
    <source>
        <dbReference type="ARBA" id="ARBA00022771"/>
    </source>
</evidence>
<dbReference type="Gene3D" id="3.90.70.10">
    <property type="entry name" value="Cysteine proteinases"/>
    <property type="match status" value="1"/>
</dbReference>
<dbReference type="Pfam" id="PF00443">
    <property type="entry name" value="UCH"/>
    <property type="match status" value="1"/>
</dbReference>
<feature type="region of interest" description="Disordered" evidence="5">
    <location>
        <begin position="1"/>
        <end position="42"/>
    </location>
</feature>
<evidence type="ECO:0000256" key="5">
    <source>
        <dbReference type="SAM" id="MobiDB-lite"/>
    </source>
</evidence>
<dbReference type="GO" id="GO:0004843">
    <property type="term" value="F:cysteine-type deubiquitinase activity"/>
    <property type="evidence" value="ECO:0007669"/>
    <property type="project" value="InterPro"/>
</dbReference>
<dbReference type="Proteomes" id="UP000094236">
    <property type="component" value="Unassembled WGS sequence"/>
</dbReference>
<evidence type="ECO:0000259" key="6">
    <source>
        <dbReference type="PROSITE" id="PS50235"/>
    </source>
</evidence>
<dbReference type="PANTHER" id="PTHR21646">
    <property type="entry name" value="UBIQUITIN CARBOXYL-TERMINAL HYDROLASE"/>
    <property type="match status" value="1"/>
</dbReference>
<evidence type="ECO:0000313" key="8">
    <source>
        <dbReference type="EMBL" id="ODV97817.1"/>
    </source>
</evidence>
<reference evidence="9" key="1">
    <citation type="submission" date="2016-05" db="EMBL/GenBank/DDBJ databases">
        <title>Comparative genomics of biotechnologically important yeasts.</title>
        <authorList>
            <consortium name="DOE Joint Genome Institute"/>
            <person name="Riley R."/>
            <person name="Haridas S."/>
            <person name="Wolfe K.H."/>
            <person name="Lopes M.R."/>
            <person name="Hittinger C.T."/>
            <person name="Goker M."/>
            <person name="Salamov A."/>
            <person name="Wisecaver J."/>
            <person name="Long T.M."/>
            <person name="Aerts A.L."/>
            <person name="Barry K."/>
            <person name="Choi C."/>
            <person name="Clum A."/>
            <person name="Coughlan A.Y."/>
            <person name="Deshpande S."/>
            <person name="Douglass A.P."/>
            <person name="Hanson S.J."/>
            <person name="Klenk H.-P."/>
            <person name="Labutti K."/>
            <person name="Lapidus A."/>
            <person name="Lindquist E."/>
            <person name="Lipzen A."/>
            <person name="Meier-Kolthoff J.P."/>
            <person name="Ohm R.A."/>
            <person name="Otillar R.P."/>
            <person name="Pangilinan J."/>
            <person name="Peng Y."/>
            <person name="Rokas A."/>
            <person name="Rosa C.A."/>
            <person name="Scheuner C."/>
            <person name="Sibirny A.A."/>
            <person name="Slot J.C."/>
            <person name="Stielow J.B."/>
            <person name="Sun H."/>
            <person name="Kurtzman C.P."/>
            <person name="Blackwell M."/>
            <person name="Grigoriev I.V."/>
            <person name="Jeffries T.W."/>
        </authorList>
    </citation>
    <scope>NUCLEOTIDE SEQUENCE [LARGE SCALE GENOMIC DNA]</scope>
    <source>
        <strain evidence="9">NRRL Y-2460</strain>
    </source>
</reference>
<keyword evidence="1" id="KW-0479">Metal-binding</keyword>
<dbReference type="SUPFAM" id="SSF54001">
    <property type="entry name" value="Cysteine proteinases"/>
    <property type="match status" value="1"/>
</dbReference>
<dbReference type="AlphaFoldDB" id="A0A1E4U1G1"/>
<organism evidence="8 9">
    <name type="scientific">Pachysolen tannophilus NRRL Y-2460</name>
    <dbReference type="NCBI Taxonomy" id="669874"/>
    <lineage>
        <taxon>Eukaryota</taxon>
        <taxon>Fungi</taxon>
        <taxon>Dikarya</taxon>
        <taxon>Ascomycota</taxon>
        <taxon>Saccharomycotina</taxon>
        <taxon>Pichiomycetes</taxon>
        <taxon>Pachysolenaceae</taxon>
        <taxon>Pachysolen</taxon>
    </lineage>
</organism>
<dbReference type="EMBL" id="KV454011">
    <property type="protein sequence ID" value="ODV97817.1"/>
    <property type="molecule type" value="Genomic_DNA"/>
</dbReference>
<evidence type="ECO:0000256" key="1">
    <source>
        <dbReference type="ARBA" id="ARBA00022723"/>
    </source>
</evidence>
<name>A0A1E4U1G1_PACTA</name>
<keyword evidence="9" id="KW-1185">Reference proteome</keyword>
<dbReference type="InterPro" id="IPR013083">
    <property type="entry name" value="Znf_RING/FYVE/PHD"/>
</dbReference>
<dbReference type="SMART" id="SM00290">
    <property type="entry name" value="ZnF_UBP"/>
    <property type="match status" value="1"/>
</dbReference>
<dbReference type="Gene3D" id="3.30.40.10">
    <property type="entry name" value="Zinc/RING finger domain, C3HC4 (zinc finger)"/>
    <property type="match status" value="1"/>
</dbReference>
<keyword evidence="3" id="KW-0862">Zinc</keyword>
<evidence type="ECO:0000256" key="4">
    <source>
        <dbReference type="PROSITE-ProRule" id="PRU00502"/>
    </source>
</evidence>
<dbReference type="OrthoDB" id="10263353at2759"/>
<accession>A0A1E4U1G1</accession>
<dbReference type="PANTHER" id="PTHR21646:SF16">
    <property type="entry name" value="U4_U6.U5 TRI-SNRNP-ASSOCIATED PROTEIN 2"/>
    <property type="match status" value="1"/>
</dbReference>
<evidence type="ECO:0000256" key="3">
    <source>
        <dbReference type="ARBA" id="ARBA00022833"/>
    </source>
</evidence>
<feature type="domain" description="USP" evidence="6">
    <location>
        <begin position="170"/>
        <end position="480"/>
    </location>
</feature>
<dbReference type="Pfam" id="PF02148">
    <property type="entry name" value="zf-UBP"/>
    <property type="match status" value="1"/>
</dbReference>
<dbReference type="SUPFAM" id="SSF57850">
    <property type="entry name" value="RING/U-box"/>
    <property type="match status" value="1"/>
</dbReference>
<dbReference type="InterPro" id="IPR050185">
    <property type="entry name" value="Ub_carboxyl-term_hydrolase"/>
</dbReference>
<proteinExistence type="predicted"/>
<dbReference type="STRING" id="669874.A0A1E4U1G1"/>
<gene>
    <name evidence="8" type="ORF">PACTADRAFT_36530</name>
</gene>
<dbReference type="GO" id="GO:0000245">
    <property type="term" value="P:spliceosomal complex assembly"/>
    <property type="evidence" value="ECO:0007669"/>
    <property type="project" value="EnsemblFungi"/>
</dbReference>
<keyword evidence="2 4" id="KW-0863">Zinc-finger</keyword>
<dbReference type="GO" id="GO:0008270">
    <property type="term" value="F:zinc ion binding"/>
    <property type="evidence" value="ECO:0007669"/>
    <property type="project" value="UniProtKB-KW"/>
</dbReference>
<dbReference type="InterPro" id="IPR028889">
    <property type="entry name" value="USP"/>
</dbReference>
<dbReference type="InterPro" id="IPR038765">
    <property type="entry name" value="Papain-like_cys_pep_sf"/>
</dbReference>
<feature type="domain" description="UBP-type" evidence="7">
    <location>
        <begin position="47"/>
        <end position="145"/>
    </location>
</feature>
<dbReference type="GO" id="GO:0005634">
    <property type="term" value="C:nucleus"/>
    <property type="evidence" value="ECO:0007669"/>
    <property type="project" value="EnsemblFungi"/>
</dbReference>
<dbReference type="InterPro" id="IPR001394">
    <property type="entry name" value="Peptidase_C19_UCH"/>
</dbReference>
<feature type="compositionally biased region" description="Basic and acidic residues" evidence="5">
    <location>
        <begin position="7"/>
        <end position="23"/>
    </location>
</feature>
<evidence type="ECO:0000313" key="9">
    <source>
        <dbReference type="Proteomes" id="UP000094236"/>
    </source>
</evidence>
<evidence type="ECO:0008006" key="10">
    <source>
        <dbReference type="Google" id="ProtNLM"/>
    </source>
</evidence>
<evidence type="ECO:0000259" key="7">
    <source>
        <dbReference type="PROSITE" id="PS50271"/>
    </source>
</evidence>
<dbReference type="PROSITE" id="PS50235">
    <property type="entry name" value="USP_3"/>
    <property type="match status" value="1"/>
</dbReference>
<protein>
    <recommendedName>
        <fullName evidence="10">UBP-type domain-containing protein</fullName>
    </recommendedName>
</protein>
<sequence>MVSVSNHHQDHDEQRRKRQKIEDLSELSSSSEEKENINDHGSNVNSIEDAYLETINRFKLDFDFEKICSISLSNVNVYSCLCCGKYFQGRHDSSHAFFHSINDNHHVFINLKTLKFYILPENYEVKDTSQLEDIKYQIEPYYDGGKIKQLYSSKELASDLNHNKYRPGFIGINNINCNDYSNVIIQALSHANKLRDYLLLFKDQDSDDELIRQFSLTVKKIWSSKLFKSHISPHELLQFISKKSNGIFTLAKQKDPKDFLIWLLNNLNQSFFKNKNSKIISKLFQGKVQIESNENEKIDSKISKFWLISLDLPHSSLFKDGAGLTEVPQVSLLTLLNNKFNNEFFQGKRFKILQLPQYLILSINRFDNADSKITGISGSNRNPTVVKFPLMLDMSKYISNNAQDPIAPINYKLIGNVIYELIPSSNTTDEEKNNDKNSWKIQLLDQVRNSWLEIHNLKIREIEKELLFLNESYILIWEKM</sequence>
<dbReference type="PROSITE" id="PS50271">
    <property type="entry name" value="ZF_UBP"/>
    <property type="match status" value="1"/>
</dbReference>
<dbReference type="GO" id="GO:0016579">
    <property type="term" value="P:protein deubiquitination"/>
    <property type="evidence" value="ECO:0007669"/>
    <property type="project" value="InterPro"/>
</dbReference>